<dbReference type="STRING" id="34002.SAMN04489859_100575"/>
<dbReference type="GO" id="GO:0030267">
    <property type="term" value="F:glyoxylate reductase (NADPH) activity"/>
    <property type="evidence" value="ECO:0007669"/>
    <property type="project" value="TreeGrafter"/>
</dbReference>
<evidence type="ECO:0000259" key="3">
    <source>
        <dbReference type="Pfam" id="PF00389"/>
    </source>
</evidence>
<organism evidence="5 6">
    <name type="scientific">Paracoccus alcaliphilus</name>
    <dbReference type="NCBI Taxonomy" id="34002"/>
    <lineage>
        <taxon>Bacteria</taxon>
        <taxon>Pseudomonadati</taxon>
        <taxon>Pseudomonadota</taxon>
        <taxon>Alphaproteobacteria</taxon>
        <taxon>Rhodobacterales</taxon>
        <taxon>Paracoccaceae</taxon>
        <taxon>Paracoccus</taxon>
    </lineage>
</organism>
<dbReference type="InterPro" id="IPR006139">
    <property type="entry name" value="D-isomer_2_OHA_DH_cat_dom"/>
</dbReference>
<evidence type="ECO:0000313" key="5">
    <source>
        <dbReference type="EMBL" id="SEN36752.1"/>
    </source>
</evidence>
<evidence type="ECO:0000256" key="1">
    <source>
        <dbReference type="ARBA" id="ARBA00023002"/>
    </source>
</evidence>
<reference evidence="5 6" key="1">
    <citation type="submission" date="2016-10" db="EMBL/GenBank/DDBJ databases">
        <authorList>
            <person name="de Groot N.N."/>
        </authorList>
    </citation>
    <scope>NUCLEOTIDE SEQUENCE [LARGE SCALE GENOMIC DNA]</scope>
    <source>
        <strain evidence="5 6">DSM 8512</strain>
    </source>
</reference>
<dbReference type="SUPFAM" id="SSF52283">
    <property type="entry name" value="Formate/glycerate dehydrogenase catalytic domain-like"/>
    <property type="match status" value="1"/>
</dbReference>
<gene>
    <name evidence="5" type="ORF">SAMN04489859_100575</name>
</gene>
<proteinExistence type="inferred from homology"/>
<dbReference type="GO" id="GO:0051287">
    <property type="term" value="F:NAD binding"/>
    <property type="evidence" value="ECO:0007669"/>
    <property type="project" value="InterPro"/>
</dbReference>
<dbReference type="InterPro" id="IPR036291">
    <property type="entry name" value="NAD(P)-bd_dom_sf"/>
</dbReference>
<keyword evidence="6" id="KW-1185">Reference proteome</keyword>
<comment type="similarity">
    <text evidence="2">Belongs to the D-isomer specific 2-hydroxyacid dehydrogenase family.</text>
</comment>
<feature type="domain" description="D-isomer specific 2-hydroxyacid dehydrogenase NAD-binding" evidence="4">
    <location>
        <begin position="109"/>
        <end position="285"/>
    </location>
</feature>
<dbReference type="Proteomes" id="UP000199054">
    <property type="component" value="Unassembled WGS sequence"/>
</dbReference>
<dbReference type="GO" id="GO:0005829">
    <property type="term" value="C:cytosol"/>
    <property type="evidence" value="ECO:0007669"/>
    <property type="project" value="TreeGrafter"/>
</dbReference>
<evidence type="ECO:0000313" key="6">
    <source>
        <dbReference type="Proteomes" id="UP000199054"/>
    </source>
</evidence>
<dbReference type="InterPro" id="IPR006140">
    <property type="entry name" value="D-isomer_DH_NAD-bd"/>
</dbReference>
<name>A0A1H8FYI6_9RHOB</name>
<dbReference type="Pfam" id="PF02826">
    <property type="entry name" value="2-Hacid_dh_C"/>
    <property type="match status" value="1"/>
</dbReference>
<dbReference type="InterPro" id="IPR050223">
    <property type="entry name" value="D-isomer_2-hydroxyacid_DH"/>
</dbReference>
<dbReference type="OrthoDB" id="9793626at2"/>
<accession>A0A1H8FYI6</accession>
<dbReference type="SUPFAM" id="SSF51735">
    <property type="entry name" value="NAD(P)-binding Rossmann-fold domains"/>
    <property type="match status" value="1"/>
</dbReference>
<feature type="domain" description="D-isomer specific 2-hydroxyacid dehydrogenase catalytic" evidence="3">
    <location>
        <begin position="5"/>
        <end position="315"/>
    </location>
</feature>
<dbReference type="CDD" id="cd12173">
    <property type="entry name" value="PGDH_4"/>
    <property type="match status" value="1"/>
</dbReference>
<dbReference type="Gene3D" id="3.40.50.720">
    <property type="entry name" value="NAD(P)-binding Rossmann-like Domain"/>
    <property type="match status" value="2"/>
</dbReference>
<evidence type="ECO:0000256" key="2">
    <source>
        <dbReference type="RuleBase" id="RU003719"/>
    </source>
</evidence>
<protein>
    <submittedName>
        <fullName evidence="5">D-3-phosphoglycerate dehydrogenase</fullName>
    </submittedName>
</protein>
<dbReference type="PANTHER" id="PTHR10996">
    <property type="entry name" value="2-HYDROXYACID DEHYDROGENASE-RELATED"/>
    <property type="match status" value="1"/>
</dbReference>
<dbReference type="Pfam" id="PF00389">
    <property type="entry name" value="2-Hacid_dh"/>
    <property type="match status" value="1"/>
</dbReference>
<dbReference type="PANTHER" id="PTHR10996:SF283">
    <property type="entry name" value="GLYOXYLATE_HYDROXYPYRUVATE REDUCTASE B"/>
    <property type="match status" value="1"/>
</dbReference>
<dbReference type="GO" id="GO:0016618">
    <property type="term" value="F:hydroxypyruvate reductase [NAD(P)H] activity"/>
    <property type="evidence" value="ECO:0007669"/>
    <property type="project" value="TreeGrafter"/>
</dbReference>
<dbReference type="RefSeq" id="WP_090610843.1">
    <property type="nucleotide sequence ID" value="NZ_CP067125.1"/>
</dbReference>
<keyword evidence="1 2" id="KW-0560">Oxidoreductase</keyword>
<dbReference type="EMBL" id="FODE01000005">
    <property type="protein sequence ID" value="SEN36752.1"/>
    <property type="molecule type" value="Genomic_DNA"/>
</dbReference>
<sequence>MTHLLVAGKLHPAGEALLRDLAAAGTITYDYVEEVSEPSYAPLIDRADALVIRTQPLSAATVAQAGRLKVVSRHGVGYDSVDVAALDRRGIALTIVGDVNSVSVAEHAMMQLLAGAKRALRADRAVRDPGQWGWRNRLEQQEISGKRLLIIGYGRTGQRLARMAAGFEMEVRAHDPWLSRKGWPAGPVDEAADLDQGLAWADCISIHVPRADRPTLGAREIALMKPGVILANTARGGVVDEAALAAALASGHVGAAGVDVFDDEPPTGNAPLLAHDNVVLSPHIAGLTAECGERMAIASIRNALGFLDGTIDPALVVNRESLHA</sequence>
<dbReference type="AlphaFoldDB" id="A0A1H8FYI6"/>
<evidence type="ECO:0000259" key="4">
    <source>
        <dbReference type="Pfam" id="PF02826"/>
    </source>
</evidence>